<dbReference type="WBParaSite" id="TMUE_1000004441.1">
    <property type="protein sequence ID" value="TMUE_1000004441.1"/>
    <property type="gene ID" value="WBGene00302525"/>
</dbReference>
<reference evidence="2" key="1">
    <citation type="submission" date="2019-12" db="UniProtKB">
        <authorList>
            <consortium name="WormBaseParasite"/>
        </authorList>
    </citation>
    <scope>IDENTIFICATION</scope>
</reference>
<keyword evidence="1" id="KW-1185">Reference proteome</keyword>
<accession>A0A5S6QAU1</accession>
<proteinExistence type="predicted"/>
<evidence type="ECO:0000313" key="1">
    <source>
        <dbReference type="Proteomes" id="UP000046395"/>
    </source>
</evidence>
<sequence length="141" mass="15805">MKDGRLENNLWQRRCPSIETDFQRISFPALYTSVGLVHLCPSGGYPTLRALPSCRRFGLELLKGNSFRPCRCAGVRFSVFRICMGLLGWMLELPAPQPNGNFRQSKAQEQAFAEAAGGGVERREMWGCLQIAICPYFKSGN</sequence>
<dbReference type="AlphaFoldDB" id="A0A5S6QAU1"/>
<organism evidence="1 2">
    <name type="scientific">Trichuris muris</name>
    <name type="common">Mouse whipworm</name>
    <dbReference type="NCBI Taxonomy" id="70415"/>
    <lineage>
        <taxon>Eukaryota</taxon>
        <taxon>Metazoa</taxon>
        <taxon>Ecdysozoa</taxon>
        <taxon>Nematoda</taxon>
        <taxon>Enoplea</taxon>
        <taxon>Dorylaimia</taxon>
        <taxon>Trichinellida</taxon>
        <taxon>Trichuridae</taxon>
        <taxon>Trichuris</taxon>
    </lineage>
</organism>
<name>A0A5S6QAU1_TRIMR</name>
<dbReference type="Proteomes" id="UP000046395">
    <property type="component" value="Unassembled WGS sequence"/>
</dbReference>
<protein>
    <submittedName>
        <fullName evidence="2">Uncharacterized protein</fullName>
    </submittedName>
</protein>
<evidence type="ECO:0000313" key="2">
    <source>
        <dbReference type="WBParaSite" id="TMUE_1000004441.1"/>
    </source>
</evidence>